<evidence type="ECO:0000313" key="3">
    <source>
        <dbReference type="Proteomes" id="UP000515856"/>
    </source>
</evidence>
<evidence type="ECO:0000313" key="2">
    <source>
        <dbReference type="EMBL" id="QNM13177.1"/>
    </source>
</evidence>
<keyword evidence="3" id="KW-1185">Reference proteome</keyword>
<reference evidence="2 3" key="1">
    <citation type="submission" date="2020-08" db="EMBL/GenBank/DDBJ databases">
        <authorList>
            <person name="Liu C."/>
            <person name="Sun Q."/>
        </authorList>
    </citation>
    <scope>NUCLEOTIDE SEQUENCE [LARGE SCALE GENOMIC DNA]</scope>
    <source>
        <strain evidence="2 3">NSJ-61</strain>
    </source>
</reference>
<dbReference type="RefSeq" id="WP_117454988.1">
    <property type="nucleotide sequence ID" value="NZ_CP060636.1"/>
</dbReference>
<feature type="transmembrane region" description="Helical" evidence="1">
    <location>
        <begin position="72"/>
        <end position="92"/>
    </location>
</feature>
<proteinExistence type="predicted"/>
<feature type="transmembrane region" description="Helical" evidence="1">
    <location>
        <begin position="175"/>
        <end position="193"/>
    </location>
</feature>
<sequence length="273" mass="31234">MLSNKILKKAILCSSITLYIAIGIQYLVLYPDTNVVKNSCVVLVEILAAAMTIYIQASYGMLNIKADQHMNIIGEGLSLFILFLIFLPELVFKIFTNRILICILLGLIFLTHLYVVIKQNKSLKGSENSVYEEVCRKDEIEKLARKNPEYIVLNQLLKTSNVIGLLYLIIELKNISYILIIALGVIGAIILKTHEKVNIPYRNIIIIYGLIASIISAILLYYGVKIISWIMFMSINIVIKECRTKYLYVFYDEVILENQDCFDEKYSIGRRSQ</sequence>
<keyword evidence="1" id="KW-0812">Transmembrane</keyword>
<protein>
    <submittedName>
        <fullName evidence="2">Uncharacterized protein</fullName>
    </submittedName>
</protein>
<feature type="transmembrane region" description="Helical" evidence="1">
    <location>
        <begin position="41"/>
        <end position="60"/>
    </location>
</feature>
<dbReference type="Proteomes" id="UP000515856">
    <property type="component" value="Chromosome"/>
</dbReference>
<keyword evidence="1" id="KW-0472">Membrane</keyword>
<accession>A0A7G9GQU5</accession>
<keyword evidence="1" id="KW-1133">Transmembrane helix</keyword>
<feature type="transmembrane region" description="Helical" evidence="1">
    <location>
        <begin position="205"/>
        <end position="224"/>
    </location>
</feature>
<gene>
    <name evidence="2" type="ORF">H9Q80_04290</name>
</gene>
<dbReference type="KEGG" id="ehn:H9Q80_04290"/>
<dbReference type="AlphaFoldDB" id="A0A7G9GQU5"/>
<dbReference type="EMBL" id="CP060636">
    <property type="protein sequence ID" value="QNM13177.1"/>
    <property type="molecule type" value="Genomic_DNA"/>
</dbReference>
<name>A0A7G9GQU5_9FIRM</name>
<feature type="transmembrane region" description="Helical" evidence="1">
    <location>
        <begin position="98"/>
        <end position="117"/>
    </location>
</feature>
<feature type="transmembrane region" description="Helical" evidence="1">
    <location>
        <begin position="12"/>
        <end position="29"/>
    </location>
</feature>
<organism evidence="2 3">
    <name type="scientific">[Eubacterium] hominis</name>
    <dbReference type="NCBI Taxonomy" id="2764325"/>
    <lineage>
        <taxon>Bacteria</taxon>
        <taxon>Bacillati</taxon>
        <taxon>Bacillota</taxon>
        <taxon>Erysipelotrichia</taxon>
        <taxon>Erysipelotrichales</taxon>
        <taxon>Erysipelotrichaceae</taxon>
        <taxon>Amedibacillus</taxon>
    </lineage>
</organism>
<evidence type="ECO:0000256" key="1">
    <source>
        <dbReference type="SAM" id="Phobius"/>
    </source>
</evidence>